<feature type="region of interest" description="Disordered" evidence="2">
    <location>
        <begin position="544"/>
        <end position="594"/>
    </location>
</feature>
<feature type="region of interest" description="Disordered" evidence="2">
    <location>
        <begin position="448"/>
        <end position="532"/>
    </location>
</feature>
<dbReference type="CTD" id="253143"/>
<feature type="region of interest" description="Disordered" evidence="2">
    <location>
        <begin position="194"/>
        <end position="229"/>
    </location>
</feature>
<feature type="compositionally biased region" description="Basic and acidic residues" evidence="2">
    <location>
        <begin position="1374"/>
        <end position="1386"/>
    </location>
</feature>
<feature type="region of interest" description="Disordered" evidence="2">
    <location>
        <begin position="1182"/>
        <end position="1242"/>
    </location>
</feature>
<feature type="compositionally biased region" description="Polar residues" evidence="2">
    <location>
        <begin position="274"/>
        <end position="291"/>
    </location>
</feature>
<feature type="region of interest" description="Disordered" evidence="2">
    <location>
        <begin position="1529"/>
        <end position="1603"/>
    </location>
</feature>
<gene>
    <name evidence="5" type="primary">PRR14L</name>
</gene>
<feature type="region of interest" description="Disordered" evidence="2">
    <location>
        <begin position="1697"/>
        <end position="1716"/>
    </location>
</feature>
<evidence type="ECO:0000313" key="4">
    <source>
        <dbReference type="Proteomes" id="UP001652642"/>
    </source>
</evidence>
<feature type="region of interest" description="Disordered" evidence="2">
    <location>
        <begin position="1365"/>
        <end position="1386"/>
    </location>
</feature>
<dbReference type="Proteomes" id="UP001652642">
    <property type="component" value="Chromosome 14"/>
</dbReference>
<dbReference type="InterPro" id="IPR026320">
    <property type="entry name" value="PRR14"/>
</dbReference>
<feature type="region of interest" description="Disordered" evidence="2">
    <location>
        <begin position="1647"/>
        <end position="1675"/>
    </location>
</feature>
<evidence type="ECO:0000313" key="5">
    <source>
        <dbReference type="RefSeq" id="XP_020654737.2"/>
    </source>
</evidence>
<keyword evidence="4" id="KW-1185">Reference proteome</keyword>
<feature type="region of interest" description="Disordered" evidence="2">
    <location>
        <begin position="781"/>
        <end position="846"/>
    </location>
</feature>
<dbReference type="OrthoDB" id="6163216at2759"/>
<feature type="compositionally biased region" description="Polar residues" evidence="2">
    <location>
        <begin position="971"/>
        <end position="980"/>
    </location>
</feature>
<evidence type="ECO:0000256" key="1">
    <source>
        <dbReference type="ARBA" id="ARBA00022553"/>
    </source>
</evidence>
<evidence type="ECO:0000256" key="2">
    <source>
        <dbReference type="SAM" id="MobiDB-lite"/>
    </source>
</evidence>
<feature type="region of interest" description="Disordered" evidence="2">
    <location>
        <begin position="1007"/>
        <end position="1050"/>
    </location>
</feature>
<feature type="compositionally biased region" description="Basic and acidic residues" evidence="2">
    <location>
        <begin position="1590"/>
        <end position="1602"/>
    </location>
</feature>
<feature type="region of interest" description="Disordered" evidence="2">
    <location>
        <begin position="1436"/>
        <end position="1498"/>
    </location>
</feature>
<feature type="compositionally biased region" description="Basic and acidic residues" evidence="2">
    <location>
        <begin position="1537"/>
        <end position="1548"/>
    </location>
</feature>
<name>A0A6J0U277_9SAUR</name>
<dbReference type="PANTHER" id="PTHR14522">
    <property type="entry name" value="EMO2-RELATED"/>
    <property type="match status" value="1"/>
</dbReference>
<feature type="compositionally biased region" description="Basic and acidic residues" evidence="2">
    <location>
        <begin position="142"/>
        <end position="157"/>
    </location>
</feature>
<dbReference type="RefSeq" id="XP_020654737.2">
    <property type="nucleotide sequence ID" value="XM_020799078.2"/>
</dbReference>
<proteinExistence type="predicted"/>
<evidence type="ECO:0000259" key="3">
    <source>
        <dbReference type="Pfam" id="PF15386"/>
    </source>
</evidence>
<feature type="compositionally biased region" description="Low complexity" evidence="2">
    <location>
        <begin position="797"/>
        <end position="822"/>
    </location>
</feature>
<feature type="region of interest" description="Disordered" evidence="2">
    <location>
        <begin position="960"/>
        <end position="987"/>
    </location>
</feature>
<feature type="region of interest" description="Disordered" evidence="2">
    <location>
        <begin position="1290"/>
        <end position="1333"/>
    </location>
</feature>
<accession>A0A6J0U277</accession>
<feature type="region of interest" description="Disordered" evidence="2">
    <location>
        <begin position="404"/>
        <end position="426"/>
    </location>
</feature>
<dbReference type="PANTHER" id="PTHR14522:SF0">
    <property type="entry name" value="PROTEIN PRR14L"/>
    <property type="match status" value="1"/>
</dbReference>
<feature type="compositionally biased region" description="Polar residues" evidence="2">
    <location>
        <begin position="1150"/>
        <end position="1164"/>
    </location>
</feature>
<dbReference type="KEGG" id="pvt:110081931"/>
<feature type="region of interest" description="Disordered" evidence="2">
    <location>
        <begin position="911"/>
        <end position="933"/>
    </location>
</feature>
<feature type="compositionally biased region" description="Low complexity" evidence="2">
    <location>
        <begin position="548"/>
        <end position="570"/>
    </location>
</feature>
<dbReference type="Pfam" id="PF15386">
    <property type="entry name" value="Tantalus"/>
    <property type="match status" value="1"/>
</dbReference>
<feature type="domain" description="Tantalus-like" evidence="3">
    <location>
        <begin position="2125"/>
        <end position="2182"/>
    </location>
</feature>
<feature type="region of interest" description="Disordered" evidence="2">
    <location>
        <begin position="2086"/>
        <end position="2112"/>
    </location>
</feature>
<feature type="region of interest" description="Disordered" evidence="2">
    <location>
        <begin position="257"/>
        <end position="299"/>
    </location>
</feature>
<feature type="region of interest" description="Disordered" evidence="2">
    <location>
        <begin position="733"/>
        <end position="762"/>
    </location>
</feature>
<sequence length="2250" mass="241896">MSAVVQEPYSGLPSTHAAERPALSDPVGVFRAKPEASAFVLTCSGLPSEHQRTHGLKGRRQNYPERLDCAGKLPCPGLMDLLPKEPVETGGLVEDNKTPGWVLTKQDSLRDCPREGLGGAEGMAGVAVESLVPFSQTARDTCCSEEKEPRLAQEGKDFPPSPSSTERAAELQNLEEDPAKVQVAPESLSKPMLETQGMTADGTGLFSKTGEDGTRGSTGISPESNEHSDLDKVLAKVAVSGVSTLVSLEPFTLLDNASPAEGQLPEEEEWEDLTASTPSSAARKVLSSSQGGEDKLLGQEEPICAISSGGRPAQQDEMNFHDAASTPPVAESKAPFEGSGASALLFESNLELGMMMLWEEGADVQVVCEVQTECLTDSDENFSCSSCEKIKLLEEWASKPKIDESLWQTGSSDELSSDGEDEQGMESCADHAYSCLWKRIPELQEVASVQRSGREGVQEGPPSEDEGSAALPRMNSTNPESGLSLLQDDVHSSTEEEEGQGSSGSGRIEKEEGSPSPPPPRGGGLVIGVKEERTLLEEAKSCGCFQNSFSTRSDPYPSSSSSWDSSGPGSELNEGDLLETESSSSQGTDLLERASVAQRPVVDVSFAKDEKHSEATLFSGELSLTQEEDMDFEGPEFTDSLLKGDPLGTCAKLVTQNTSYFLQNKEDLSSACHDGGCCLTANGNLECTRDVTPGDAGKRAADVGRARSGAHNPGAQSRSNLCSAVEICRTRSGDVSREAQTVGAQAGREDGSGLEISHSSVPEEAATLPWACGAGDPGALPACEGSLDDSNGAEPTPNAACPAGPSPPGLSAAGAAESCAEAKAQRTDGGESVTESEGIPDGNRGVFAPIANLQQEPGTDDSMEVESDGLDMVETVRTEGGGQGRALPGKPAQDRDVDETALCELARLVNDHSKEESEGNPNPPTFPSASHLSNLEPRLDPCCPDQAQWQGCSLLLVDLHHPDPDQPRKTAGQQETQNGRPHSPTLFHQKNKSLERASLSECSPLPLMFSERQNGDPGISTVTHSAEEAQKQASCHQNDPPGPQKTQDLTLPASKLLLEKDVQETFQPNTIGSSDKTVPELTENLWKKDPKELENSKLCLGSLENLSRTPKWPQPVQDQPYQVETEEFCSVPAAVGGDPSNVPDQKPSLKCNSKPASPPGQTCFQPDLPTFILLEDQRSTEGVDAESFRNKKRSNLAAVQPLQTPGSWLSQRDGPFSLPASKAPSSPWVEEHPSGTFSAESEADDQVNLVISEKAHIRFSVKEAACVDSALAAPETSICSVGDKQRTGGIVLGTPKRSPDPTLKETELSPEEVRRVSSRATDTKDSLGVPVQSLPFPVGTEERAFPLGEEIEIRTPWVSLQECASERGGTQAKDPSKSTENLERHEENRSYAWQLFPKRNSPEILSRSITLAFRDSRLSGAPTPCLRREGRCLQAAGASREPAGEQKKLLPESPSGSHATEAPVKTGAPELGGGPKPTAKALEQEAEPTATQAGAACGGLSQWNRTRRKVGARGFLRRTILATGPLFGSSSLRRRVKPGDLGHQDFPRRSLRSSRGSGTPSGPLREPGGPKGSADFMELRPMEGGSPKLGFREPLRPSEDTTRPLPVSCVLSKSVGFSGEGSRRAFESACRRKPLLLFRRHSERVPALGKFKAPKEGRPRPSPASLKNPRPEIKPMGAPCSATALAAPRSERAVTWDCAPKPRGSRSTRLDPFGLGRRAKDPPLLRKLSKLADKLLVPSRNPRKFKPLLRSSELLPVPEKYNHLGSQKLPEMFSCVSIKLNAPWMSSGGGCFRMFHSQPVGFYPIESTKVCCFFGLDSKVPLAFCAPVFPVSFHVQMDPSPTRNLPGSTALLSVSRRATSREVPTWQASGWTFSFLLSPSCLNVTPIQKDAQSSSLSAIKALVGDAIAQNLRGLQTVLALLSPGCSRLWAKKRRLARRSPSLPKPMLLPFAQEGLKGFRKGFHSGPADLFSSVPPSLGRALSAWNRQGLSPGPSELPPLLSACYKWQPVPAAAAASLSLRNSSATLPPGPDQFLEASAAVTEDARWEPPFPAFSPTPRPVAEPAPSRLGLSAPEFQAHCLDELDASAPTLPRRDSPLEKAESEKRPKRVSQIRIRKTIPKPDPNLTPMGLPRPKRLKKTEFSLEEIYTNQNYKSPPPTRCLETIFEEPKERNGSLVSISHQKRKRILEFQDFTVPRKRKVRGRVKVTGSFTRAQKAAVEGRELDVLLIQKLTDLETFFAKQEEQRDAPGS</sequence>
<dbReference type="GeneID" id="110081931"/>
<protein>
    <submittedName>
        <fullName evidence="5">Protein PRR14L</fullName>
    </submittedName>
</protein>
<feature type="compositionally biased region" description="Basic and acidic residues" evidence="2">
    <location>
        <begin position="2091"/>
        <end position="2104"/>
    </location>
</feature>
<feature type="compositionally biased region" description="Low complexity" evidence="2">
    <location>
        <begin position="1553"/>
        <end position="1565"/>
    </location>
</feature>
<organism evidence="4 5">
    <name type="scientific">Pogona vitticeps</name>
    <name type="common">central bearded dragon</name>
    <dbReference type="NCBI Taxonomy" id="103695"/>
    <lineage>
        <taxon>Eukaryota</taxon>
        <taxon>Metazoa</taxon>
        <taxon>Chordata</taxon>
        <taxon>Craniata</taxon>
        <taxon>Vertebrata</taxon>
        <taxon>Euteleostomi</taxon>
        <taxon>Lepidosauria</taxon>
        <taxon>Squamata</taxon>
        <taxon>Bifurcata</taxon>
        <taxon>Unidentata</taxon>
        <taxon>Episquamata</taxon>
        <taxon>Toxicofera</taxon>
        <taxon>Iguania</taxon>
        <taxon>Acrodonta</taxon>
        <taxon>Agamidae</taxon>
        <taxon>Amphibolurinae</taxon>
        <taxon>Pogona</taxon>
    </lineage>
</organism>
<feature type="compositionally biased region" description="Polar residues" evidence="2">
    <location>
        <begin position="1201"/>
        <end position="1210"/>
    </location>
</feature>
<feature type="compositionally biased region" description="Basic and acidic residues" evidence="2">
    <location>
        <begin position="1297"/>
        <end position="1325"/>
    </location>
</feature>
<keyword evidence="1" id="KW-0597">Phosphoprotein</keyword>
<feature type="compositionally biased region" description="Acidic residues" evidence="2">
    <location>
        <begin position="415"/>
        <end position="424"/>
    </location>
</feature>
<dbReference type="InParanoid" id="A0A6J0U277"/>
<dbReference type="InterPro" id="IPR028149">
    <property type="entry name" value="Tantalus-like"/>
</dbReference>
<reference evidence="5" key="1">
    <citation type="submission" date="2025-08" db="UniProtKB">
        <authorList>
            <consortium name="RefSeq"/>
        </authorList>
    </citation>
    <scope>IDENTIFICATION</scope>
</reference>
<feature type="region of interest" description="Disordered" evidence="2">
    <location>
        <begin position="141"/>
        <end position="180"/>
    </location>
</feature>
<feature type="region of interest" description="Disordered" evidence="2">
    <location>
        <begin position="1132"/>
        <end position="1166"/>
    </location>
</feature>
<feature type="region of interest" description="Disordered" evidence="2">
    <location>
        <begin position="1"/>
        <end position="22"/>
    </location>
</feature>